<name>A0A0F9SN25_9ZZZZ</name>
<accession>A0A0F9SN25</accession>
<protein>
    <submittedName>
        <fullName evidence="1">Uncharacterized protein</fullName>
    </submittedName>
</protein>
<reference evidence="1" key="1">
    <citation type="journal article" date="2015" name="Nature">
        <title>Complex archaea that bridge the gap between prokaryotes and eukaryotes.</title>
        <authorList>
            <person name="Spang A."/>
            <person name="Saw J.H."/>
            <person name="Jorgensen S.L."/>
            <person name="Zaremba-Niedzwiedzka K."/>
            <person name="Martijn J."/>
            <person name="Lind A.E."/>
            <person name="van Eijk R."/>
            <person name="Schleper C."/>
            <person name="Guy L."/>
            <person name="Ettema T.J."/>
        </authorList>
    </citation>
    <scope>NUCLEOTIDE SEQUENCE</scope>
</reference>
<proteinExistence type="predicted"/>
<sequence>MTQRAISTVGAVYYRICYSSKTVPTLRAARLQRVTWNGWRTWSLVGDPPDINWKCQSDCGWSETAEDAIANEMLIAMRRGGTDFWYETTYGEYRNSPKLIAKALSLEEFAEVFDRLRDIAGELSMTERIE</sequence>
<dbReference type="EMBL" id="LAZR01002385">
    <property type="protein sequence ID" value="KKN30733.1"/>
    <property type="molecule type" value="Genomic_DNA"/>
</dbReference>
<dbReference type="AlphaFoldDB" id="A0A0F9SN25"/>
<comment type="caution">
    <text evidence="1">The sequence shown here is derived from an EMBL/GenBank/DDBJ whole genome shotgun (WGS) entry which is preliminary data.</text>
</comment>
<gene>
    <name evidence="1" type="ORF">LCGC14_0831100</name>
</gene>
<evidence type="ECO:0000313" key="1">
    <source>
        <dbReference type="EMBL" id="KKN30733.1"/>
    </source>
</evidence>
<organism evidence="1">
    <name type="scientific">marine sediment metagenome</name>
    <dbReference type="NCBI Taxonomy" id="412755"/>
    <lineage>
        <taxon>unclassified sequences</taxon>
        <taxon>metagenomes</taxon>
        <taxon>ecological metagenomes</taxon>
    </lineage>
</organism>